<evidence type="ECO:0000313" key="2">
    <source>
        <dbReference type="Proteomes" id="UP000324748"/>
    </source>
</evidence>
<keyword evidence="2" id="KW-1185">Reference proteome</keyword>
<protein>
    <submittedName>
        <fullName evidence="1">Uncharacterized protein</fullName>
    </submittedName>
</protein>
<gene>
    <name evidence="1" type="ORF">PGT21_021571</name>
</gene>
<reference evidence="1 2" key="1">
    <citation type="submission" date="2019-05" db="EMBL/GenBank/DDBJ databases">
        <title>Emergence of the Ug99 lineage of the wheat stem rust pathogen through somatic hybridization.</title>
        <authorList>
            <person name="Li F."/>
            <person name="Upadhyaya N.M."/>
            <person name="Sperschneider J."/>
            <person name="Matny O."/>
            <person name="Nguyen-Phuc H."/>
            <person name="Mago R."/>
            <person name="Raley C."/>
            <person name="Miller M.E."/>
            <person name="Silverstein K.A.T."/>
            <person name="Henningsen E."/>
            <person name="Hirsch C.D."/>
            <person name="Visser B."/>
            <person name="Pretorius Z.A."/>
            <person name="Steffenson B.J."/>
            <person name="Schwessinger B."/>
            <person name="Dodds P.N."/>
            <person name="Figueroa M."/>
        </authorList>
    </citation>
    <scope>NUCLEOTIDE SEQUENCE [LARGE SCALE GENOMIC DNA]</scope>
    <source>
        <strain evidence="1">21-0</strain>
    </source>
</reference>
<proteinExistence type="predicted"/>
<evidence type="ECO:0000313" key="1">
    <source>
        <dbReference type="EMBL" id="KAA1096589.1"/>
    </source>
</evidence>
<comment type="caution">
    <text evidence="1">The sequence shown here is derived from an EMBL/GenBank/DDBJ whole genome shotgun (WGS) entry which is preliminary data.</text>
</comment>
<dbReference type="AlphaFoldDB" id="A0A5B0P9K1"/>
<accession>A0A5B0P9K1</accession>
<dbReference type="Proteomes" id="UP000324748">
    <property type="component" value="Unassembled WGS sequence"/>
</dbReference>
<name>A0A5B0P9K1_PUCGR</name>
<organism evidence="1 2">
    <name type="scientific">Puccinia graminis f. sp. tritici</name>
    <dbReference type="NCBI Taxonomy" id="56615"/>
    <lineage>
        <taxon>Eukaryota</taxon>
        <taxon>Fungi</taxon>
        <taxon>Dikarya</taxon>
        <taxon>Basidiomycota</taxon>
        <taxon>Pucciniomycotina</taxon>
        <taxon>Pucciniomycetes</taxon>
        <taxon>Pucciniales</taxon>
        <taxon>Pucciniaceae</taxon>
        <taxon>Puccinia</taxon>
    </lineage>
</organism>
<sequence length="158" mass="17809">MRDGLKDIVDTYWTRGKPARTFMLEAQWCPAPISIQMNPKGLRIFASGTNKLEDFPSESAGPQNRSRASKTKFPCENLESSSLDRLLRGLQFAREVLDIQTWLLLLKIRDRSWVSDAIGLLDSAIDFGSEPLKMVAESQCPLPTPKCKVLPREPNKDC</sequence>
<dbReference type="EMBL" id="VSWC01000067">
    <property type="protein sequence ID" value="KAA1096589.1"/>
    <property type="molecule type" value="Genomic_DNA"/>
</dbReference>